<dbReference type="RefSeq" id="YP_004322236.1">
    <property type="nucleotide sequence ID" value="NC_015279.1"/>
</dbReference>
<evidence type="ECO:0000313" key="2">
    <source>
        <dbReference type="Proteomes" id="UP000006524"/>
    </source>
</evidence>
<dbReference type="GeneID" id="10326712"/>
<accession>E3SIX4</accession>
<dbReference type="KEGG" id="vg:10326712"/>
<evidence type="ECO:0000313" key="1">
    <source>
        <dbReference type="EMBL" id="ADO97422.1"/>
    </source>
</evidence>
<keyword evidence="2" id="KW-1185">Reference proteome</keyword>
<name>E3SIX4_9CAUD</name>
<sequence length="43" mass="4773">MRIFLAAVIIIIGANLGLSLMNSKMAETIKQRNESIQQTINNL</sequence>
<proteinExistence type="predicted"/>
<gene>
    <name evidence="1" type="ORF">SSM2_080</name>
</gene>
<dbReference type="EMBL" id="GU071095">
    <property type="protein sequence ID" value="ADO97422.1"/>
    <property type="molecule type" value="Genomic_DNA"/>
</dbReference>
<reference evidence="1 2" key="1">
    <citation type="journal article" date="2010" name="Environ. Microbiol.">
        <title>Genomic analysis of oceanic cyanobacterial myoviruses compared with T4-like myoviruses from diverse hosts and environments.</title>
        <authorList>
            <person name="Sullivan M.B."/>
            <person name="Huang K.H."/>
            <person name="Ignacio-Espinoza J.C."/>
            <person name="Berlin A.M."/>
            <person name="Kelly L."/>
            <person name="Weigele P.R."/>
            <person name="DeFrancesco A.S."/>
            <person name="Kern S.E."/>
            <person name="Thompson L.R."/>
            <person name="Young S."/>
            <person name="Yandava C."/>
            <person name="Fu R."/>
            <person name="Krastins B."/>
            <person name="Chase M."/>
            <person name="Sarracino D."/>
            <person name="Osburne M.S."/>
            <person name="Henn M.R."/>
            <person name="Chisholm S.W."/>
        </authorList>
    </citation>
    <scope>NUCLEOTIDE SEQUENCE [LARGE SCALE GENOMIC DNA]</scope>
    <source>
        <strain evidence="1">8017-1</strain>
    </source>
</reference>
<protein>
    <submittedName>
        <fullName evidence="1">Uncharacterized protein</fullName>
    </submittedName>
</protein>
<dbReference type="Proteomes" id="UP000006524">
    <property type="component" value="Segment"/>
</dbReference>
<organism evidence="1 2">
    <name type="scientific">Synechococcus phage S-SM2</name>
    <dbReference type="NCBI Taxonomy" id="444860"/>
    <lineage>
        <taxon>Viruses</taxon>
        <taxon>Duplodnaviria</taxon>
        <taxon>Heunggongvirae</taxon>
        <taxon>Uroviricota</taxon>
        <taxon>Caudoviricetes</taxon>
        <taxon>Pantevenvirales</taxon>
        <taxon>Kyanoviridae</taxon>
        <taxon>Nilusvirus</taxon>
        <taxon>Nilusvirus ssm2</taxon>
    </lineage>
</organism>